<name>A0A845EWX2_9BACL</name>
<sequence length="708" mass="79222">MIAKIKQLLQNNLRNIEQIKIIKWSLYGLVALIMYLTMLSNVMPESLDITLYSRADHDIASPITIENKTATEDERSKAAQVDAKYVYRDEVSQSQFDKLNDLFSGIDKVKKNEPEEKTTQEKISELQSIISDSMSDELTDDTLKPLIEAEPSQISLIKELTLSEVMEVMTDRVSIDNLEQSKSDVEDRLSLTSLPTDQKKAMITVAQQSIVPNYFLDPEQTEQSRQEAIEAVQPVMIREGQIIVEEGAMINREVMEQLRLAGLLDEGFDAVPYVGLALLVMLLTGYLYYFFQDVKSRVRSSNTNLLILVLIYLSTLLVLKLSSLLEGIEVPGIAYIVPAAVGSMLIKMLFNEQLAIASSLLFGVCAGIFFNGEITGPMNASLGFYVLMSSLSGVFFLGKRNHRSNILTAGLLVSLINIVAVAILLMLKNGQYGGIELSYHFVFAFLSGFLSSMLTLGLMPFFEAGFRIISTTRLIELSNPNHPLLRKILVETPGTYHHSVMVANLSEAACESIEANGLLARVGAYYHDIGKTKRPHFFIENQMNMENPHDKISPHLSKTIIVSHASDGAEMLRKHRLPKEIVDIAEQHHGTTLLKYFYYKASEQPDQTVSEMEFRYPGPKAQTKEAAVVGIADCIEAAVRSMTKPNPTTIESLVRKIITERLEDGQFDECDLSLKELDIVARTILETLNGIFHSRIEYPTEIKKKVTS</sequence>
<comment type="caution">
    <text evidence="3">The sequence shown here is derived from an EMBL/GenBank/DDBJ whole genome shotgun (WGS) entry which is preliminary data.</text>
</comment>
<feature type="transmembrane region" description="Helical" evidence="1">
    <location>
        <begin position="21"/>
        <end position="43"/>
    </location>
</feature>
<feature type="transmembrane region" description="Helical" evidence="1">
    <location>
        <begin position="405"/>
        <end position="427"/>
    </location>
</feature>
<dbReference type="Pfam" id="PF07698">
    <property type="entry name" value="7TM-7TMR_HD"/>
    <property type="match status" value="1"/>
</dbReference>
<dbReference type="Proteomes" id="UP000447833">
    <property type="component" value="Unassembled WGS sequence"/>
</dbReference>
<organism evidence="3 4">
    <name type="scientific">Guptibacillus hwajinpoensis</name>
    <dbReference type="NCBI Taxonomy" id="208199"/>
    <lineage>
        <taxon>Bacteria</taxon>
        <taxon>Bacillati</taxon>
        <taxon>Bacillota</taxon>
        <taxon>Bacilli</taxon>
        <taxon>Bacillales</taxon>
        <taxon>Guptibacillaceae</taxon>
        <taxon>Guptibacillus</taxon>
    </lineage>
</organism>
<feature type="transmembrane region" description="Helical" evidence="1">
    <location>
        <begin position="270"/>
        <end position="291"/>
    </location>
</feature>
<dbReference type="InterPro" id="IPR006674">
    <property type="entry name" value="HD_domain"/>
</dbReference>
<dbReference type="PROSITE" id="PS51831">
    <property type="entry name" value="HD"/>
    <property type="match status" value="1"/>
</dbReference>
<dbReference type="InterPro" id="IPR003607">
    <property type="entry name" value="HD/PDEase_dom"/>
</dbReference>
<dbReference type="InterPro" id="IPR052722">
    <property type="entry name" value="PgpH_phosphodiesterase"/>
</dbReference>
<dbReference type="PANTHER" id="PTHR36442">
    <property type="entry name" value="CYCLIC-DI-AMP PHOSPHODIESTERASE PGPH"/>
    <property type="match status" value="1"/>
</dbReference>
<keyword evidence="1" id="KW-1133">Transmembrane helix</keyword>
<evidence type="ECO:0000256" key="1">
    <source>
        <dbReference type="SAM" id="Phobius"/>
    </source>
</evidence>
<proteinExistence type="predicted"/>
<dbReference type="Pfam" id="PF01966">
    <property type="entry name" value="HD"/>
    <property type="match status" value="1"/>
</dbReference>
<keyword evidence="1" id="KW-0472">Membrane</keyword>
<feature type="transmembrane region" description="Helical" evidence="1">
    <location>
        <begin position="303"/>
        <end position="322"/>
    </location>
</feature>
<feature type="transmembrane region" description="Helical" evidence="1">
    <location>
        <begin position="328"/>
        <end position="346"/>
    </location>
</feature>
<feature type="transmembrane region" description="Helical" evidence="1">
    <location>
        <begin position="439"/>
        <end position="462"/>
    </location>
</feature>
<gene>
    <name evidence="3" type="ORF">GLW07_06610</name>
</gene>
<dbReference type="RefSeq" id="WP_160918733.1">
    <property type="nucleotide sequence ID" value="NZ_WMEY01000002.1"/>
</dbReference>
<dbReference type="SUPFAM" id="SSF109604">
    <property type="entry name" value="HD-domain/PDEase-like"/>
    <property type="match status" value="1"/>
</dbReference>
<dbReference type="Pfam" id="PF07697">
    <property type="entry name" value="7TMR-HDED"/>
    <property type="match status" value="1"/>
</dbReference>
<evidence type="ECO:0000259" key="2">
    <source>
        <dbReference type="PROSITE" id="PS51831"/>
    </source>
</evidence>
<keyword evidence="1" id="KW-0812">Transmembrane</keyword>
<feature type="domain" description="HD" evidence="2">
    <location>
        <begin position="495"/>
        <end position="638"/>
    </location>
</feature>
<feature type="transmembrane region" description="Helical" evidence="1">
    <location>
        <begin position="353"/>
        <end position="370"/>
    </location>
</feature>
<dbReference type="Gene3D" id="1.10.3210.10">
    <property type="entry name" value="Hypothetical protein af1432"/>
    <property type="match status" value="1"/>
</dbReference>
<dbReference type="InterPro" id="IPR006675">
    <property type="entry name" value="HDIG_dom"/>
</dbReference>
<dbReference type="SMART" id="SM00471">
    <property type="entry name" value="HDc"/>
    <property type="match status" value="1"/>
</dbReference>
<protein>
    <submittedName>
        <fullName evidence="3">HDIG domain-containing protein</fullName>
    </submittedName>
</protein>
<feature type="transmembrane region" description="Helical" evidence="1">
    <location>
        <begin position="382"/>
        <end position="398"/>
    </location>
</feature>
<dbReference type="PANTHER" id="PTHR36442:SF1">
    <property type="entry name" value="CYCLIC-DI-AMP PHOSPHODIESTERASE PGPH"/>
    <property type="match status" value="1"/>
</dbReference>
<dbReference type="AlphaFoldDB" id="A0A845EWX2"/>
<dbReference type="InterPro" id="IPR011621">
    <property type="entry name" value="Metal-dep_PHydrolase_7TM_intra"/>
</dbReference>
<dbReference type="CDD" id="cd00077">
    <property type="entry name" value="HDc"/>
    <property type="match status" value="1"/>
</dbReference>
<dbReference type="InterPro" id="IPR011624">
    <property type="entry name" value="Metal-dep_PHydrolase_7TM_extra"/>
</dbReference>
<evidence type="ECO:0000313" key="4">
    <source>
        <dbReference type="Proteomes" id="UP000447833"/>
    </source>
</evidence>
<dbReference type="NCBIfam" id="TIGR00277">
    <property type="entry name" value="HDIG"/>
    <property type="match status" value="1"/>
</dbReference>
<dbReference type="EMBL" id="WMEY01000002">
    <property type="protein sequence ID" value="MYL63029.1"/>
    <property type="molecule type" value="Genomic_DNA"/>
</dbReference>
<accession>A0A845EWX2</accession>
<reference evidence="3 4" key="1">
    <citation type="submission" date="2019-11" db="EMBL/GenBank/DDBJ databases">
        <title>Genome sequences of 17 halophilic strains isolated from different environments.</title>
        <authorList>
            <person name="Furrow R.E."/>
        </authorList>
    </citation>
    <scope>NUCLEOTIDE SEQUENCE [LARGE SCALE GENOMIC DNA]</scope>
    <source>
        <strain evidence="3 4">22506_14_FS</strain>
    </source>
</reference>
<evidence type="ECO:0000313" key="3">
    <source>
        <dbReference type="EMBL" id="MYL63029.1"/>
    </source>
</evidence>